<dbReference type="InterPro" id="IPR013083">
    <property type="entry name" value="Znf_RING/FYVE/PHD"/>
</dbReference>
<dbReference type="GO" id="GO:0008270">
    <property type="term" value="F:zinc ion binding"/>
    <property type="evidence" value="ECO:0007669"/>
    <property type="project" value="UniProtKB-KW"/>
</dbReference>
<feature type="domain" description="RING-type" evidence="4">
    <location>
        <begin position="489"/>
        <end position="529"/>
    </location>
</feature>
<keyword evidence="1" id="KW-0479">Metal-binding</keyword>
<evidence type="ECO:0000313" key="6">
    <source>
        <dbReference type="Proteomes" id="UP000886595"/>
    </source>
</evidence>
<evidence type="ECO:0000256" key="1">
    <source>
        <dbReference type="PROSITE-ProRule" id="PRU00175"/>
    </source>
</evidence>
<evidence type="ECO:0000256" key="2">
    <source>
        <dbReference type="SAM" id="Coils"/>
    </source>
</evidence>
<feature type="region of interest" description="Disordered" evidence="3">
    <location>
        <begin position="1"/>
        <end position="30"/>
    </location>
</feature>
<dbReference type="Proteomes" id="UP000886595">
    <property type="component" value="Unassembled WGS sequence"/>
</dbReference>
<dbReference type="AlphaFoldDB" id="A0A8X7UNF0"/>
<keyword evidence="1" id="KW-0862">Zinc</keyword>
<dbReference type="SUPFAM" id="SSF57850">
    <property type="entry name" value="RING/U-box"/>
    <property type="match status" value="1"/>
</dbReference>
<keyword evidence="2" id="KW-0175">Coiled coil</keyword>
<organism evidence="5 6">
    <name type="scientific">Brassica carinata</name>
    <name type="common">Ethiopian mustard</name>
    <name type="synonym">Abyssinian cabbage</name>
    <dbReference type="NCBI Taxonomy" id="52824"/>
    <lineage>
        <taxon>Eukaryota</taxon>
        <taxon>Viridiplantae</taxon>
        <taxon>Streptophyta</taxon>
        <taxon>Embryophyta</taxon>
        <taxon>Tracheophyta</taxon>
        <taxon>Spermatophyta</taxon>
        <taxon>Magnoliopsida</taxon>
        <taxon>eudicotyledons</taxon>
        <taxon>Gunneridae</taxon>
        <taxon>Pentapetalae</taxon>
        <taxon>rosids</taxon>
        <taxon>malvids</taxon>
        <taxon>Brassicales</taxon>
        <taxon>Brassicaceae</taxon>
        <taxon>Brassiceae</taxon>
        <taxon>Brassica</taxon>
    </lineage>
</organism>
<evidence type="ECO:0000313" key="5">
    <source>
        <dbReference type="EMBL" id="KAG2282441.1"/>
    </source>
</evidence>
<gene>
    <name evidence="5" type="ORF">Bca52824_053661</name>
</gene>
<dbReference type="InterPro" id="IPR046934">
    <property type="entry name" value="PIR2-like"/>
</dbReference>
<name>A0A8X7UNF0_BRACI</name>
<evidence type="ECO:0000256" key="3">
    <source>
        <dbReference type="SAM" id="MobiDB-lite"/>
    </source>
</evidence>
<dbReference type="CDD" id="cd23128">
    <property type="entry name" value="RING-HC_MIP1-like"/>
    <property type="match status" value="1"/>
</dbReference>
<reference evidence="5 6" key="1">
    <citation type="submission" date="2020-02" db="EMBL/GenBank/DDBJ databases">
        <authorList>
            <person name="Ma Q."/>
            <person name="Huang Y."/>
            <person name="Song X."/>
            <person name="Pei D."/>
        </authorList>
    </citation>
    <scope>NUCLEOTIDE SEQUENCE [LARGE SCALE GENOMIC DNA]</scope>
    <source>
        <strain evidence="5">Sxm20200214</strain>
        <tissue evidence="5">Leaf</tissue>
    </source>
</reference>
<dbReference type="PANTHER" id="PTHR46405">
    <property type="entry name" value="OS05G0141500 PROTEIN"/>
    <property type="match status" value="1"/>
</dbReference>
<dbReference type="PANTHER" id="PTHR46405:SF4">
    <property type="entry name" value="E3 UBIQUITIN-PROTEIN LIGASE RF298-RELATED"/>
    <property type="match status" value="1"/>
</dbReference>
<accession>A0A8X7UNF0</accession>
<comment type="caution">
    <text evidence="5">The sequence shown here is derived from an EMBL/GenBank/DDBJ whole genome shotgun (WGS) entry which is preliminary data.</text>
</comment>
<keyword evidence="6" id="KW-1185">Reference proteome</keyword>
<sequence>MSECGVASALNGAQEKGRKKKRKLADPPADSLTEFPRYELDPLNFQNPLSENEDLLTLFRSAMNQIVECGYSDDAVLKAISGSRLYCGGNDLSGKKVSGLRDYLFEDLQQLVAYTLVEKISLIMEVRRSLSTVEAMWRLLMLKFPNLTNSKTSHDSASGEKLVSCREGRTKKEMAMMRQKSCVDKIRTYSEGGGYKTAKGKPPSDYSSSKITPVEVKGCVTALPALQAPESTKPGPDYYAGITYVASLGIYVPRSKRDELVLKLAPSLQVWTDWANQKVKQATSRLLKDQPELKALRKEKEEAEEQVEKANNAVRRLELEHSLLKKEREAASIRAAECAESCIKAKERVKRALKSTQDKVAELQQEVVKAKNRHNQIEATWKQEKAAKEKLVAQEELGKAEEERIKTKAENDVKSYTENIKRLESEISKLKLKSNGLKIAALKKGMDGSNDGNKSGMTHATTTFTKTNQMAAAANAWENSAKIKRERECVMCLSEEMSVIFLPCAHQVLCSKCNQLHEKEAMDDCPSCRAKIQRRIQARFARG</sequence>
<dbReference type="OrthoDB" id="774873at2759"/>
<feature type="coiled-coil region" evidence="2">
    <location>
        <begin position="286"/>
        <end position="440"/>
    </location>
</feature>
<dbReference type="EMBL" id="JAAMPC010000011">
    <property type="protein sequence ID" value="KAG2282441.1"/>
    <property type="molecule type" value="Genomic_DNA"/>
</dbReference>
<evidence type="ECO:0000259" key="4">
    <source>
        <dbReference type="PROSITE" id="PS50089"/>
    </source>
</evidence>
<proteinExistence type="predicted"/>
<dbReference type="Pfam" id="PF13920">
    <property type="entry name" value="zf-C3HC4_3"/>
    <property type="match status" value="1"/>
</dbReference>
<protein>
    <recommendedName>
        <fullName evidence="4">RING-type domain-containing protein</fullName>
    </recommendedName>
</protein>
<dbReference type="Gene3D" id="3.30.40.10">
    <property type="entry name" value="Zinc/RING finger domain, C3HC4 (zinc finger)"/>
    <property type="match status" value="1"/>
</dbReference>
<keyword evidence="1" id="KW-0863">Zinc-finger</keyword>
<dbReference type="PROSITE" id="PS50089">
    <property type="entry name" value="ZF_RING_2"/>
    <property type="match status" value="1"/>
</dbReference>
<dbReference type="InterPro" id="IPR001841">
    <property type="entry name" value="Znf_RING"/>
</dbReference>